<evidence type="ECO:0000259" key="7">
    <source>
        <dbReference type="PROSITE" id="PS51898"/>
    </source>
</evidence>
<dbReference type="PANTHER" id="PTHR30349:SF64">
    <property type="entry name" value="PROPHAGE INTEGRASE INTD-RELATED"/>
    <property type="match status" value="1"/>
</dbReference>
<dbReference type="Gene3D" id="1.10.443.10">
    <property type="entry name" value="Intergrase catalytic core"/>
    <property type="match status" value="1"/>
</dbReference>
<dbReference type="InterPro" id="IPR002104">
    <property type="entry name" value="Integrase_catalytic"/>
</dbReference>
<sequence length="382" mass="43674">MARIPSGMRKKENGLFEKRFTVDGKRYSAYGHNVKECAENEARIREEIKAGLYNSNKNITLDAYFEEWEKSRIGVIKDSSLKINRSKYNNHIKPVLGKTKIQKIEKREVVKLQQDLSKKLSASMTNGVIVVLKTVLNAAIDDEIIVKNPAANVKPLRTDDRPKASETIHRALTREEQQAFIRESKTEWLYEFFCFSLCTGMRLNEIMALKWRDIDYINNVIHVSKTVSWKEGGGIEETLPKSDTSKRDIPMNDTIKKVLQMQRTKMSLVYGEIYARKMDNNVFIGSNGAKAVASATVSFSINSVLKRLRQQGIEIERFTHHAFRDTFATRYIEEGGNMQTLQKILGHSSLAMTADLYTHVLPNTKQQEMKQIENGFSEVAVL</sequence>
<dbReference type="EMBL" id="JACOQG010000002">
    <property type="protein sequence ID" value="MBC5778388.1"/>
    <property type="molecule type" value="Genomic_DNA"/>
</dbReference>
<dbReference type="CDD" id="cd01189">
    <property type="entry name" value="INT_ICEBs1_C_like"/>
    <property type="match status" value="1"/>
</dbReference>
<evidence type="ECO:0000259" key="8">
    <source>
        <dbReference type="PROSITE" id="PS51900"/>
    </source>
</evidence>
<feature type="domain" description="Tyr recombinase" evidence="7">
    <location>
        <begin position="167"/>
        <end position="370"/>
    </location>
</feature>
<dbReference type="PROSITE" id="PS51898">
    <property type="entry name" value="TYR_RECOMBINASE"/>
    <property type="match status" value="1"/>
</dbReference>
<dbReference type="SUPFAM" id="SSF56349">
    <property type="entry name" value="DNA breaking-rejoining enzymes"/>
    <property type="match status" value="1"/>
</dbReference>
<dbReference type="InterPro" id="IPR011010">
    <property type="entry name" value="DNA_brk_join_enz"/>
</dbReference>
<evidence type="ECO:0000256" key="1">
    <source>
        <dbReference type="ARBA" id="ARBA00003283"/>
    </source>
</evidence>
<comment type="similarity">
    <text evidence="2">Belongs to the 'phage' integrase family.</text>
</comment>
<dbReference type="Pfam" id="PF14659">
    <property type="entry name" value="Phage_int_SAM_3"/>
    <property type="match status" value="1"/>
</dbReference>
<dbReference type="PROSITE" id="PS51900">
    <property type="entry name" value="CB"/>
    <property type="match status" value="1"/>
</dbReference>
<dbReference type="Pfam" id="PF00589">
    <property type="entry name" value="Phage_integrase"/>
    <property type="match status" value="1"/>
</dbReference>
<keyword evidence="3" id="KW-0229">DNA integration</keyword>
<keyword evidence="5" id="KW-0233">DNA recombination</keyword>
<reference evidence="9 10" key="1">
    <citation type="submission" date="2020-08" db="EMBL/GenBank/DDBJ databases">
        <title>Genome public.</title>
        <authorList>
            <person name="Liu C."/>
            <person name="Sun Q."/>
        </authorList>
    </citation>
    <scope>NUCLEOTIDE SEQUENCE [LARGE SCALE GENOMIC DNA]</scope>
    <source>
        <strain evidence="9 10">M29</strain>
    </source>
</reference>
<evidence type="ECO:0000313" key="9">
    <source>
        <dbReference type="EMBL" id="MBC5778388.1"/>
    </source>
</evidence>
<dbReference type="InterPro" id="IPR044068">
    <property type="entry name" value="CB"/>
</dbReference>
<name>A0ABR7IEG7_9FIRM</name>
<evidence type="ECO:0000256" key="4">
    <source>
        <dbReference type="ARBA" id="ARBA00023125"/>
    </source>
</evidence>
<feature type="domain" description="Core-binding (CB)" evidence="8">
    <location>
        <begin position="59"/>
        <end position="140"/>
    </location>
</feature>
<dbReference type="Gene3D" id="1.10.150.130">
    <property type="match status" value="1"/>
</dbReference>
<keyword evidence="4 6" id="KW-0238">DNA-binding</keyword>
<proteinExistence type="inferred from homology"/>
<evidence type="ECO:0000256" key="3">
    <source>
        <dbReference type="ARBA" id="ARBA00022908"/>
    </source>
</evidence>
<evidence type="ECO:0000256" key="6">
    <source>
        <dbReference type="PROSITE-ProRule" id="PRU01248"/>
    </source>
</evidence>
<protein>
    <submittedName>
        <fullName evidence="9">Site-specific integrase</fullName>
    </submittedName>
</protein>
<dbReference type="Proteomes" id="UP000649826">
    <property type="component" value="Unassembled WGS sequence"/>
</dbReference>
<evidence type="ECO:0000256" key="5">
    <source>
        <dbReference type="ARBA" id="ARBA00023172"/>
    </source>
</evidence>
<dbReference type="InterPro" id="IPR010998">
    <property type="entry name" value="Integrase_recombinase_N"/>
</dbReference>
<dbReference type="InterPro" id="IPR004107">
    <property type="entry name" value="Integrase_SAM-like_N"/>
</dbReference>
<evidence type="ECO:0000256" key="2">
    <source>
        <dbReference type="ARBA" id="ARBA00008857"/>
    </source>
</evidence>
<comment type="function">
    <text evidence="1">Site-specific tyrosine recombinase, which acts by catalyzing the cutting and rejoining of the recombining DNA molecules.</text>
</comment>
<dbReference type="InterPro" id="IPR050090">
    <property type="entry name" value="Tyrosine_recombinase_XerCD"/>
</dbReference>
<comment type="caution">
    <text evidence="9">The sequence shown here is derived from an EMBL/GenBank/DDBJ whole genome shotgun (WGS) entry which is preliminary data.</text>
</comment>
<gene>
    <name evidence="9" type="ORF">H8Z82_01670</name>
</gene>
<dbReference type="InterPro" id="IPR013762">
    <property type="entry name" value="Integrase-like_cat_sf"/>
</dbReference>
<organism evidence="9 10">
    <name type="scientific">Blautia difficilis</name>
    <dbReference type="NCBI Taxonomy" id="2763027"/>
    <lineage>
        <taxon>Bacteria</taxon>
        <taxon>Bacillati</taxon>
        <taxon>Bacillota</taxon>
        <taxon>Clostridia</taxon>
        <taxon>Lachnospirales</taxon>
        <taxon>Lachnospiraceae</taxon>
        <taxon>Blautia</taxon>
    </lineage>
</organism>
<evidence type="ECO:0000313" key="10">
    <source>
        <dbReference type="Proteomes" id="UP000649826"/>
    </source>
</evidence>
<accession>A0ABR7IEG7</accession>
<dbReference type="RefSeq" id="WP_173744150.1">
    <property type="nucleotide sequence ID" value="NZ_JACOQG010000002.1"/>
</dbReference>
<dbReference type="PANTHER" id="PTHR30349">
    <property type="entry name" value="PHAGE INTEGRASE-RELATED"/>
    <property type="match status" value="1"/>
</dbReference>
<keyword evidence="10" id="KW-1185">Reference proteome</keyword>